<accession>A0A8H3FMW6</accession>
<comment type="caution">
    <text evidence="4">The sequence shown here is derived from an EMBL/GenBank/DDBJ whole genome shotgun (WGS) entry which is preliminary data.</text>
</comment>
<evidence type="ECO:0000313" key="5">
    <source>
        <dbReference type="Proteomes" id="UP000664169"/>
    </source>
</evidence>
<comment type="similarity">
    <text evidence="1">Belongs to the GTP cyclohydrolase I type 2/NIF3 family.</text>
</comment>
<dbReference type="FunFam" id="3.40.1390.30:FF:000001">
    <property type="entry name" value="GTP cyclohydrolase 1 type 2"/>
    <property type="match status" value="1"/>
</dbReference>
<dbReference type="GO" id="GO:0005739">
    <property type="term" value="C:mitochondrion"/>
    <property type="evidence" value="ECO:0007669"/>
    <property type="project" value="TreeGrafter"/>
</dbReference>
<sequence length="410" mass="44900">MSYTSYTADKASPFTNAVIQAMRKLYPEELADKSFDNTGLLLEAPFDPVRRQMNSVLLTIDLTKAVADEAIARKDCVVVAYHPIIFRGLKSLTLADTQQQSLLRLALEGISVYSPHTAVDAAPEGLGNWLADIVTGDFADSGSSAQSTTNGETGNRSSQSEESESPALSKSSSEIEHFTDAESSSERLRPPLPPRPYLNRQYSSPSYPILAQEDTDTTMKRDDHTRKTIHPIKDGPPGAGMGRLVTFNKPQYLTHLIERIARGVGTPKGFPVAIPQGQSVEDIQIRTVAICAGSGGSVLKGVDADLLFTGELSHHEALAATEQGRCVITLFHSNTERGFLHNVMKPQLLATLGDEWIKVRQEESKREDLPEDWEDAIQDETIEIEVSKADRDPYGIVILQNSEQEGIPLS</sequence>
<feature type="binding site" evidence="2">
    <location>
        <position position="120"/>
    </location>
    <ligand>
        <name>a divalent metal cation</name>
        <dbReference type="ChEBI" id="CHEBI:60240"/>
        <label>1</label>
    </ligand>
</feature>
<reference evidence="4" key="1">
    <citation type="submission" date="2021-03" db="EMBL/GenBank/DDBJ databases">
        <authorList>
            <person name="Tagirdzhanova G."/>
        </authorList>
    </citation>
    <scope>NUCLEOTIDE SEQUENCE</scope>
</reference>
<organism evidence="4 5">
    <name type="scientific">Gomphillus americanus</name>
    <dbReference type="NCBI Taxonomy" id="1940652"/>
    <lineage>
        <taxon>Eukaryota</taxon>
        <taxon>Fungi</taxon>
        <taxon>Dikarya</taxon>
        <taxon>Ascomycota</taxon>
        <taxon>Pezizomycotina</taxon>
        <taxon>Lecanoromycetes</taxon>
        <taxon>OSLEUM clade</taxon>
        <taxon>Ostropomycetidae</taxon>
        <taxon>Ostropales</taxon>
        <taxon>Graphidaceae</taxon>
        <taxon>Gomphilloideae</taxon>
        <taxon>Gomphillus</taxon>
    </lineage>
</organism>
<feature type="binding site" evidence="2">
    <location>
        <position position="82"/>
    </location>
    <ligand>
        <name>a divalent metal cation</name>
        <dbReference type="ChEBI" id="CHEBI:60240"/>
        <label>1</label>
    </ligand>
</feature>
<evidence type="ECO:0000313" key="4">
    <source>
        <dbReference type="EMBL" id="CAF9927454.1"/>
    </source>
</evidence>
<dbReference type="InterPro" id="IPR002678">
    <property type="entry name" value="DUF34/NIF3"/>
</dbReference>
<keyword evidence="5" id="KW-1185">Reference proteome</keyword>
<dbReference type="Gene3D" id="3.40.1390.30">
    <property type="entry name" value="NIF3 (NGG1p interacting factor 3)-like"/>
    <property type="match status" value="2"/>
</dbReference>
<feature type="compositionally biased region" description="Basic and acidic residues" evidence="3">
    <location>
        <begin position="173"/>
        <end position="189"/>
    </location>
</feature>
<dbReference type="InterPro" id="IPR036069">
    <property type="entry name" value="DUF34/NIF3_sf"/>
</dbReference>
<feature type="region of interest" description="Disordered" evidence="3">
    <location>
        <begin position="141"/>
        <end position="240"/>
    </location>
</feature>
<evidence type="ECO:0000256" key="1">
    <source>
        <dbReference type="ARBA" id="ARBA00006964"/>
    </source>
</evidence>
<dbReference type="PANTHER" id="PTHR13799">
    <property type="entry name" value="NGG1 INTERACTING FACTOR 3"/>
    <property type="match status" value="1"/>
</dbReference>
<name>A0A8H3FMW6_9LECA</name>
<dbReference type="GO" id="GO:0046872">
    <property type="term" value="F:metal ion binding"/>
    <property type="evidence" value="ECO:0007669"/>
    <property type="project" value="UniProtKB-KW"/>
</dbReference>
<feature type="compositionally biased region" description="Basic and acidic residues" evidence="3">
    <location>
        <begin position="217"/>
        <end position="226"/>
    </location>
</feature>
<feature type="binding site" evidence="2">
    <location>
        <position position="336"/>
    </location>
    <ligand>
        <name>a divalent metal cation</name>
        <dbReference type="ChEBI" id="CHEBI:60240"/>
        <label>1</label>
    </ligand>
</feature>
<dbReference type="PANTHER" id="PTHR13799:SF13">
    <property type="entry name" value="NIF3-LIKE PROTEIN 1"/>
    <property type="match status" value="1"/>
</dbReference>
<protein>
    <submittedName>
        <fullName evidence="4">Uncharacterized protein</fullName>
    </submittedName>
</protein>
<dbReference type="EMBL" id="CAJPDQ010000027">
    <property type="protein sequence ID" value="CAF9927454.1"/>
    <property type="molecule type" value="Genomic_DNA"/>
</dbReference>
<feature type="binding site" evidence="2">
    <location>
        <position position="332"/>
    </location>
    <ligand>
        <name>a divalent metal cation</name>
        <dbReference type="ChEBI" id="CHEBI:60240"/>
        <label>1</label>
    </ligand>
</feature>
<dbReference type="Proteomes" id="UP000664169">
    <property type="component" value="Unassembled WGS sequence"/>
</dbReference>
<evidence type="ECO:0000256" key="3">
    <source>
        <dbReference type="SAM" id="MobiDB-lite"/>
    </source>
</evidence>
<keyword evidence="2" id="KW-0479">Metal-binding</keyword>
<dbReference type="NCBIfam" id="TIGR00486">
    <property type="entry name" value="YbgI_SA1388"/>
    <property type="match status" value="1"/>
</dbReference>
<dbReference type="Pfam" id="PF01784">
    <property type="entry name" value="DUF34_NIF3"/>
    <property type="match status" value="1"/>
</dbReference>
<feature type="compositionally biased region" description="Polar residues" evidence="3">
    <location>
        <begin position="141"/>
        <end position="158"/>
    </location>
</feature>
<dbReference type="SUPFAM" id="SSF102705">
    <property type="entry name" value="NIF3 (NGG1p interacting factor 3)-like"/>
    <property type="match status" value="1"/>
</dbReference>
<proteinExistence type="inferred from homology"/>
<dbReference type="AlphaFoldDB" id="A0A8H3FMW6"/>
<dbReference type="OrthoDB" id="3345469at2759"/>
<evidence type="ECO:0000256" key="2">
    <source>
        <dbReference type="PIRSR" id="PIRSR602678-1"/>
    </source>
</evidence>
<gene>
    <name evidence="4" type="ORF">GOMPHAMPRED_004398</name>
</gene>